<name>A0ABR2H3N9_9EUKA</name>
<evidence type="ECO:0000259" key="4">
    <source>
        <dbReference type="PROSITE" id="PS51820"/>
    </source>
</evidence>
<dbReference type="InterPro" id="IPR008979">
    <property type="entry name" value="Galactose-bd-like_sf"/>
</dbReference>
<feature type="signal peptide" evidence="2">
    <location>
        <begin position="1"/>
        <end position="15"/>
    </location>
</feature>
<dbReference type="SMART" id="SM01276">
    <property type="entry name" value="M60-like"/>
    <property type="match status" value="1"/>
</dbReference>
<dbReference type="Proteomes" id="UP001470230">
    <property type="component" value="Unassembled WGS sequence"/>
</dbReference>
<evidence type="ECO:0000313" key="5">
    <source>
        <dbReference type="EMBL" id="KAK8840780.1"/>
    </source>
</evidence>
<keyword evidence="2" id="KW-0732">Signal</keyword>
<evidence type="ECO:0000256" key="2">
    <source>
        <dbReference type="SAM" id="SignalP"/>
    </source>
</evidence>
<feature type="chain" id="PRO_5047364185" description="Peptidase M60 domain-containing protein" evidence="2">
    <location>
        <begin position="16"/>
        <end position="1252"/>
    </location>
</feature>
<evidence type="ECO:0000259" key="3">
    <source>
        <dbReference type="PROSITE" id="PS51723"/>
    </source>
</evidence>
<dbReference type="InterPro" id="IPR037524">
    <property type="entry name" value="PA14/GLEYA"/>
</dbReference>
<gene>
    <name evidence="5" type="ORF">M9Y10_027602</name>
</gene>
<feature type="domain" description="PA14" evidence="4">
    <location>
        <begin position="641"/>
        <end position="791"/>
    </location>
</feature>
<dbReference type="Pfam" id="PF07691">
    <property type="entry name" value="PA14"/>
    <property type="match status" value="1"/>
</dbReference>
<evidence type="ECO:0000313" key="6">
    <source>
        <dbReference type="Proteomes" id="UP001470230"/>
    </source>
</evidence>
<keyword evidence="1" id="KW-0812">Transmembrane</keyword>
<keyword evidence="6" id="KW-1185">Reference proteome</keyword>
<reference evidence="5 6" key="1">
    <citation type="submission" date="2024-04" db="EMBL/GenBank/DDBJ databases">
        <title>Tritrichomonas musculus Genome.</title>
        <authorList>
            <person name="Alves-Ferreira E."/>
            <person name="Grigg M."/>
            <person name="Lorenzi H."/>
            <person name="Galac M."/>
        </authorList>
    </citation>
    <scope>NUCLEOTIDE SEQUENCE [LARGE SCALE GENOMIC DNA]</scope>
    <source>
        <strain evidence="5 6">EAF2021</strain>
    </source>
</reference>
<evidence type="ECO:0008006" key="7">
    <source>
        <dbReference type="Google" id="ProtNLM"/>
    </source>
</evidence>
<dbReference type="Pfam" id="PF17291">
    <property type="entry name" value="M60-like_N"/>
    <property type="match status" value="1"/>
</dbReference>
<organism evidence="5 6">
    <name type="scientific">Tritrichomonas musculus</name>
    <dbReference type="NCBI Taxonomy" id="1915356"/>
    <lineage>
        <taxon>Eukaryota</taxon>
        <taxon>Metamonada</taxon>
        <taxon>Parabasalia</taxon>
        <taxon>Tritrichomonadida</taxon>
        <taxon>Tritrichomonadidae</taxon>
        <taxon>Tritrichomonas</taxon>
    </lineage>
</organism>
<keyword evidence="1" id="KW-1133">Transmembrane helix</keyword>
<dbReference type="EMBL" id="JAPFFF010000043">
    <property type="protein sequence ID" value="KAK8840780.1"/>
    <property type="molecule type" value="Genomic_DNA"/>
</dbReference>
<feature type="domain" description="Peptidase M60" evidence="3">
    <location>
        <begin position="141"/>
        <end position="443"/>
    </location>
</feature>
<keyword evidence="1" id="KW-0472">Membrane</keyword>
<dbReference type="PANTHER" id="PTHR15730:SF5">
    <property type="entry name" value="SI:CH211-210B2.2-RELATED"/>
    <property type="match status" value="1"/>
</dbReference>
<dbReference type="PROSITE" id="PS51820">
    <property type="entry name" value="PA14"/>
    <property type="match status" value="1"/>
</dbReference>
<dbReference type="SUPFAM" id="SSF49785">
    <property type="entry name" value="Galactose-binding domain-like"/>
    <property type="match status" value="1"/>
</dbReference>
<sequence length="1252" mass="141986">MLCVYLTLLLFSCNCEKPSYIKSIFGAPGKDEVENEYIDGIEILETGLSHPSTVSIYNKGFSSKPIEPADYPYPGHDLTGSCTWALLQEESSNIMKKYSFSNITQDQLYRHPAAAQTWYTTDEALNNADRTKIRFTLQPTYQRHFLPAFIPPGEIATIDIPDSLVGSLSICLNHQTYDFSGGDTPKFKQRINQLKVQEIKLEKKSNTIGLPYGATVVFYYSGNDPVEVNVSNVILQPYFYYGMTSDEEWETDYSKRPGPYAYFDTGNLVFEVPSKFVRESTRVNDALFYWRSAIQISQTTARDVYGYQNERYGRILNPLQMKYDSFVPAGAAVAFVGGNFCHFPPDWINEVVNYESATNNPWGTIHEINHHHQSNWAKSQECGEMSNNAVSLAVFAKTNDCSSARTITGNLNGWPRYSIAAQMLNDDDTYGLSRYSTLLHMFGVEKYKKFIQSDQEGLWFSREKYSNSGSEMLRASHVFNRDLRYHWNFHHNDDKDLNSGPCNAIDALNEMKLKPFHPVTNYYAVGHVVDGVGFITARPFRINPHEQIIDFVSTMVQRSNKDWFGDFEFHSCAFEKGRESAWKEQSKGVYNFTPKDNLLEIEEVNVSYYDKTTKEIHVVICQFIQTNNCAKFYRVGYIPKSENNILKAYKYVATNFKESNVFTSEYRNNGIFSPDYTNNSVENWISIYEGMLTPPETGNYVFHITADPQGCFYLSEEPLKGDPDLDMDKMINYQDHTEMSFDNGNKSGVINLDASKIYYFRQIIFANSKGRGWVGYKKNDQGKVDTVPGSWIKFKNVDSETIWNNQFKPNFERIYLTDQWSGQNFKKNNNQEKWEFYKAPAGSVIINSNNGQGSGSKELSIKDALIDSDITTEYRVNWWPSNVAVAFPHVFEIDMGQTETFKTIKIGKAGNTGWFGSNSYLQIFLAPKNFTAGSTPYNQNDYSIDHKESLIWEGFVDHTKSELFELDKEYSGRYIRLNYLNNSLAWKDGNPGRTCLSSFEVGISFHNQKVYPLTNQRYTTLTNKWDETRAGCYYNGKGFTGYAANAAPSGDNTANSIMEIKVPKYKPEIGIIGDYYPSMGKATVKIDGVEEGIIGECSLDPQVDARKLTKASRSYKSLLFYKTGLDVNKQHTVTVEVTEGSVTFAAILCHQMIVKWNTDDDRYPTILKTEFDENPVQITDWDTPTFKVDDFVPPLPSLQKSPGSKKKGLSAGAIAGIVVACVAVVSAVVVVVVMYVNKVACFKKVAVEASSP</sequence>
<feature type="transmembrane region" description="Helical" evidence="1">
    <location>
        <begin position="1209"/>
        <end position="1236"/>
    </location>
</feature>
<dbReference type="InterPro" id="IPR035423">
    <property type="entry name" value="M60-like_N"/>
</dbReference>
<dbReference type="InterPro" id="IPR051244">
    <property type="entry name" value="TCAF"/>
</dbReference>
<dbReference type="PROSITE" id="PS51723">
    <property type="entry name" value="PEPTIDASE_M60"/>
    <property type="match status" value="1"/>
</dbReference>
<dbReference type="Gene3D" id="3.40.390.80">
    <property type="entry name" value="Peptidase M60, enhancin-like domain 2"/>
    <property type="match status" value="1"/>
</dbReference>
<accession>A0ABR2H3N9</accession>
<proteinExistence type="predicted"/>
<dbReference type="SUPFAM" id="SSF56988">
    <property type="entry name" value="Anthrax protective antigen"/>
    <property type="match status" value="1"/>
</dbReference>
<dbReference type="InterPro" id="IPR011658">
    <property type="entry name" value="PA14_dom"/>
</dbReference>
<dbReference type="Gene3D" id="2.60.120.260">
    <property type="entry name" value="Galactose-binding domain-like"/>
    <property type="match status" value="2"/>
</dbReference>
<protein>
    <recommendedName>
        <fullName evidence="7">Peptidase M60 domain-containing protein</fullName>
    </recommendedName>
</protein>
<dbReference type="Pfam" id="PF13402">
    <property type="entry name" value="Peptidase_M60"/>
    <property type="match status" value="1"/>
</dbReference>
<comment type="caution">
    <text evidence="5">The sequence shown here is derived from an EMBL/GenBank/DDBJ whole genome shotgun (WGS) entry which is preliminary data.</text>
</comment>
<evidence type="ECO:0000256" key="1">
    <source>
        <dbReference type="SAM" id="Phobius"/>
    </source>
</evidence>
<dbReference type="PANTHER" id="PTHR15730">
    <property type="entry name" value="EXPERIMENTAL AUTOIMMUNE PROSTATITIS ANTIGEN 2-RELATED"/>
    <property type="match status" value="1"/>
</dbReference>
<dbReference type="InterPro" id="IPR031161">
    <property type="entry name" value="Peptidase_M60_dom"/>
</dbReference>